<gene>
    <name evidence="2" type="ORF">JTE90_021405</name>
</gene>
<evidence type="ECO:0000313" key="3">
    <source>
        <dbReference type="Proteomes" id="UP000827092"/>
    </source>
</evidence>
<proteinExistence type="predicted"/>
<sequence>MQGNGKKVSFERVIGTGVHGSRPTHANTYVLPDMFLGESSNGVPSDVPNPVVASDCETIFVAPLTTAVVEGATKGLPFPEGQKVRGTRRTLAQAHAMVITAIVEGATKGLPFPEGQKIRGTRRTLEQAHAMVWIHRERLWEEDRLQFEEALNDALANQLSKSPLEVGPEESPMDLSVESRRPACVDVEPEESAMDLSVKRG</sequence>
<dbReference type="EMBL" id="JAFNEN010000096">
    <property type="protein sequence ID" value="KAG8194944.1"/>
    <property type="molecule type" value="Genomic_DNA"/>
</dbReference>
<comment type="caution">
    <text evidence="2">The sequence shown here is derived from an EMBL/GenBank/DDBJ whole genome shotgun (WGS) entry which is preliminary data.</text>
</comment>
<organism evidence="2 3">
    <name type="scientific">Oedothorax gibbosus</name>
    <dbReference type="NCBI Taxonomy" id="931172"/>
    <lineage>
        <taxon>Eukaryota</taxon>
        <taxon>Metazoa</taxon>
        <taxon>Ecdysozoa</taxon>
        <taxon>Arthropoda</taxon>
        <taxon>Chelicerata</taxon>
        <taxon>Arachnida</taxon>
        <taxon>Araneae</taxon>
        <taxon>Araneomorphae</taxon>
        <taxon>Entelegynae</taxon>
        <taxon>Araneoidea</taxon>
        <taxon>Linyphiidae</taxon>
        <taxon>Erigoninae</taxon>
        <taxon>Oedothorax</taxon>
    </lineage>
</organism>
<name>A0AAV6VE40_9ARAC</name>
<feature type="region of interest" description="Disordered" evidence="1">
    <location>
        <begin position="161"/>
        <end position="201"/>
    </location>
</feature>
<accession>A0AAV6VE40</accession>
<dbReference type="Proteomes" id="UP000827092">
    <property type="component" value="Unassembled WGS sequence"/>
</dbReference>
<keyword evidence="3" id="KW-1185">Reference proteome</keyword>
<dbReference type="AlphaFoldDB" id="A0AAV6VE40"/>
<protein>
    <submittedName>
        <fullName evidence="2">Uncharacterized protein</fullName>
    </submittedName>
</protein>
<evidence type="ECO:0000256" key="1">
    <source>
        <dbReference type="SAM" id="MobiDB-lite"/>
    </source>
</evidence>
<evidence type="ECO:0000313" key="2">
    <source>
        <dbReference type="EMBL" id="KAG8194944.1"/>
    </source>
</evidence>
<reference evidence="2 3" key="1">
    <citation type="journal article" date="2022" name="Nat. Ecol. Evol.">
        <title>A masculinizing supergene underlies an exaggerated male reproductive morph in a spider.</title>
        <authorList>
            <person name="Hendrickx F."/>
            <person name="De Corte Z."/>
            <person name="Sonet G."/>
            <person name="Van Belleghem S.M."/>
            <person name="Kostlbacher S."/>
            <person name="Vangestel C."/>
        </authorList>
    </citation>
    <scope>NUCLEOTIDE SEQUENCE [LARGE SCALE GENOMIC DNA]</scope>
    <source>
        <strain evidence="2">W744_W776</strain>
    </source>
</reference>